<accession>A0A5B9NGV2</accession>
<keyword evidence="1" id="KW-0812">Transmembrane</keyword>
<gene>
    <name evidence="2" type="ORF">POTTS_53</name>
</gene>
<evidence type="ECO:0000313" key="3">
    <source>
        <dbReference type="Proteomes" id="UP000323544"/>
    </source>
</evidence>
<dbReference type="EMBL" id="MN013081">
    <property type="protein sequence ID" value="QEG12899.1"/>
    <property type="molecule type" value="Genomic_DNA"/>
</dbReference>
<evidence type="ECO:0000256" key="1">
    <source>
        <dbReference type="SAM" id="Phobius"/>
    </source>
</evidence>
<protein>
    <submittedName>
        <fullName evidence="2">Uncharacterized protein</fullName>
    </submittedName>
</protein>
<feature type="transmembrane region" description="Helical" evidence="1">
    <location>
        <begin position="38"/>
        <end position="56"/>
    </location>
</feature>
<keyword evidence="1" id="KW-1133">Transmembrane helix</keyword>
<keyword evidence="1" id="KW-0472">Membrane</keyword>
<name>A0A5B9NGV2_9CAUD</name>
<organism evidence="2 3">
    <name type="scientific">Klebsiella phage vB_KpnM_Potts1</name>
    <dbReference type="NCBI Taxonomy" id="2591366"/>
    <lineage>
        <taxon>Viruses</taxon>
        <taxon>Duplodnaviria</taxon>
        <taxon>Heunggongvirae</taxon>
        <taxon>Uroviricota</taxon>
        <taxon>Caudoviricetes</taxon>
        <taxon>Marfavirus</taxon>
        <taxon>Marfavirus F48</taxon>
    </lineage>
</organism>
<reference evidence="2 3" key="1">
    <citation type="submission" date="2019-04" db="EMBL/GenBank/DDBJ databases">
        <authorList>
            <person name="Potts E."/>
            <person name="Thurgood T.L."/>
            <person name="Sharma R."/>
            <person name="Urrea L."/>
            <person name="Arens D.K."/>
            <person name="Kruger J.L."/>
            <person name="Thompson D.W."/>
            <person name="Grose J.H."/>
        </authorList>
    </citation>
    <scope>NUCLEOTIDE SEQUENCE [LARGE SCALE GENOMIC DNA]</scope>
</reference>
<evidence type="ECO:0000313" key="2">
    <source>
        <dbReference type="EMBL" id="QEG12899.1"/>
    </source>
</evidence>
<sequence length="61" mass="7136">MELILSLFAAVVLCSVYLWYGFNLYTKIWWAYGKQSQLKSILTFISIVLGWPLIFLKCLTK</sequence>
<dbReference type="Proteomes" id="UP000323544">
    <property type="component" value="Segment"/>
</dbReference>
<proteinExistence type="predicted"/>